<dbReference type="InterPro" id="IPR036465">
    <property type="entry name" value="vWFA_dom_sf"/>
</dbReference>
<dbReference type="Proteomes" id="UP000671852">
    <property type="component" value="Chromosome"/>
</dbReference>
<reference evidence="1" key="2">
    <citation type="submission" date="2021-04" db="EMBL/GenBank/DDBJ databases">
        <title>Isolation and characterization of a novel species of the genus Sulfurimonas.</title>
        <authorList>
            <person name="Fukui M."/>
        </authorList>
    </citation>
    <scope>NUCLEOTIDE SEQUENCE</scope>
    <source>
        <strain evidence="1">H1576</strain>
    </source>
</reference>
<gene>
    <name evidence="1" type="ORF">GJV85_08770</name>
</gene>
<organism evidence="1 2">
    <name type="scientific">Sulfurimonas aquatica</name>
    <dbReference type="NCBI Taxonomy" id="2672570"/>
    <lineage>
        <taxon>Bacteria</taxon>
        <taxon>Pseudomonadati</taxon>
        <taxon>Campylobacterota</taxon>
        <taxon>Epsilonproteobacteria</taxon>
        <taxon>Campylobacterales</taxon>
        <taxon>Sulfurimonadaceae</taxon>
        <taxon>Sulfurimonas</taxon>
    </lineage>
</organism>
<reference evidence="1" key="1">
    <citation type="submission" date="2019-11" db="EMBL/GenBank/DDBJ databases">
        <authorList>
            <person name="Kojima H."/>
        </authorList>
    </citation>
    <scope>NUCLEOTIDE SEQUENCE</scope>
    <source>
        <strain evidence="1">H1576</strain>
    </source>
</reference>
<dbReference type="RefSeq" id="WP_207561017.1">
    <property type="nucleotide sequence ID" value="NZ_CP046072.1"/>
</dbReference>
<protein>
    <recommendedName>
        <fullName evidence="3">VWA domain-containing protein</fullName>
    </recommendedName>
</protein>
<evidence type="ECO:0000313" key="2">
    <source>
        <dbReference type="Proteomes" id="UP000671852"/>
    </source>
</evidence>
<accession>A0A975GD12</accession>
<evidence type="ECO:0008006" key="3">
    <source>
        <dbReference type="Google" id="ProtNLM"/>
    </source>
</evidence>
<dbReference type="EMBL" id="CP046072">
    <property type="protein sequence ID" value="QSZ42200.1"/>
    <property type="molecule type" value="Genomic_DNA"/>
</dbReference>
<evidence type="ECO:0000313" key="1">
    <source>
        <dbReference type="EMBL" id="QSZ42200.1"/>
    </source>
</evidence>
<sequence>MTAREMARVAKKNYVLMQISGMLPQEEYEIYIKKYFNTASWRFYNGKHQIVIGTDIFVNMIDIFNVEHKHKYLDSYLKHELAHSIWTDKNLIYISTMLREKKIPFQLFNLFEDARIEESMRNYTKKAFKWFEYEEMITPQNVLDIFFYILQSEHNKKDMRVMKLDLGEELMPALTRAFDYYKRVVACTSSLDVVKIVEEWCKEFPETYEYIERIEYIGYLFCEESKYLIDDEKFDELIKDALNVLSPVPPEEIKHSSEKLKDGNSIQSCLLSRQPVSIAYPTRERDLLLHEMEKLFLAPDKFYSSELPAKRLNLKRLASGSKKLFKKKEQPKQVKKKITIILDMSGSMGATIENMRLIIDVMDKMVQKNIIDATLILTAASGSGSIYEILNMPLEKDVIERLVPSYGGEGLASTMKANIQLLSSSDYTWILTDGMIDDKPLKKEFFHVHNIRTHGMYIGNTLYKTKMNKSFDYVVCEKNVIDLCRELFTLIK</sequence>
<dbReference type="AlphaFoldDB" id="A0A975GD12"/>
<dbReference type="SUPFAM" id="SSF53300">
    <property type="entry name" value="vWA-like"/>
    <property type="match status" value="1"/>
</dbReference>
<keyword evidence="2" id="KW-1185">Reference proteome</keyword>
<name>A0A975GD12_9BACT</name>
<proteinExistence type="predicted"/>
<dbReference type="KEGG" id="saqt:GJV85_08770"/>